<keyword evidence="1" id="KW-0805">Transcription regulation</keyword>
<dbReference type="PANTHER" id="PTHR24567:SF74">
    <property type="entry name" value="HTH-TYPE TRANSCRIPTIONAL REGULATOR ARCR"/>
    <property type="match status" value="1"/>
</dbReference>
<dbReference type="Gene3D" id="1.10.10.10">
    <property type="entry name" value="Winged helix-like DNA-binding domain superfamily/Winged helix DNA-binding domain"/>
    <property type="match status" value="1"/>
</dbReference>
<dbReference type="SUPFAM" id="SSF51206">
    <property type="entry name" value="cAMP-binding domain-like"/>
    <property type="match status" value="1"/>
</dbReference>
<dbReference type="GO" id="GO:0003700">
    <property type="term" value="F:DNA-binding transcription factor activity"/>
    <property type="evidence" value="ECO:0007669"/>
    <property type="project" value="TreeGrafter"/>
</dbReference>
<dbReference type="InterPro" id="IPR000595">
    <property type="entry name" value="cNMP-bd_dom"/>
</dbReference>
<dbReference type="InterPro" id="IPR050397">
    <property type="entry name" value="Env_Response_Regulators"/>
</dbReference>
<dbReference type="PROSITE" id="PS51063">
    <property type="entry name" value="HTH_CRP_2"/>
    <property type="match status" value="1"/>
</dbReference>
<gene>
    <name evidence="5" type="ordered locus">Trebr_0394</name>
</gene>
<dbReference type="PANTHER" id="PTHR24567">
    <property type="entry name" value="CRP FAMILY TRANSCRIPTIONAL REGULATORY PROTEIN"/>
    <property type="match status" value="1"/>
</dbReference>
<dbReference type="Pfam" id="PF00027">
    <property type="entry name" value="cNMP_binding"/>
    <property type="match status" value="1"/>
</dbReference>
<accession>F4LNI7</accession>
<dbReference type="HOGENOM" id="CLU_075053_7_2_12"/>
<dbReference type="InterPro" id="IPR018490">
    <property type="entry name" value="cNMP-bd_dom_sf"/>
</dbReference>
<keyword evidence="2" id="KW-0238">DNA-binding</keyword>
<dbReference type="CDD" id="cd00038">
    <property type="entry name" value="CAP_ED"/>
    <property type="match status" value="1"/>
</dbReference>
<dbReference type="STRING" id="906968.Trebr_0394"/>
<sequence>MLADEAITLFGGTLPFWPQLDRQQKETLCTGARTVRFTAGQTLGRGERECIGVLIVTAGALRVYLTSDDGREVPLYRLAKNDVCVLSAACVLEHIDFTVSIEAESECSAAVIGAPAFARLCAENVHAELYAYKLAAERFSDVMWAMQQLLFTRFDARLANFLLEERSRTGSPELRFTHELIAKRLGTAREVVSRMLKYFESERCVSLSRGGISICDEAKLHSFCKR</sequence>
<evidence type="ECO:0000256" key="1">
    <source>
        <dbReference type="ARBA" id="ARBA00023015"/>
    </source>
</evidence>
<dbReference type="InterPro" id="IPR012318">
    <property type="entry name" value="HTH_CRP"/>
</dbReference>
<dbReference type="InterPro" id="IPR036388">
    <property type="entry name" value="WH-like_DNA-bd_sf"/>
</dbReference>
<reference evidence="6" key="1">
    <citation type="submission" date="2011-04" db="EMBL/GenBank/DDBJ databases">
        <title>The complete genome of Treponema brennaborense DSM 12168.</title>
        <authorList>
            <person name="Lucas S."/>
            <person name="Han J."/>
            <person name="Lapidus A."/>
            <person name="Bruce D."/>
            <person name="Goodwin L."/>
            <person name="Pitluck S."/>
            <person name="Peters L."/>
            <person name="Kyrpides N."/>
            <person name="Mavromatis K."/>
            <person name="Ivanova N."/>
            <person name="Mikhailova N."/>
            <person name="Pagani I."/>
            <person name="Teshima H."/>
            <person name="Detter J.C."/>
            <person name="Tapia R."/>
            <person name="Han C."/>
            <person name="Land M."/>
            <person name="Hauser L."/>
            <person name="Markowitz V."/>
            <person name="Cheng J.-F."/>
            <person name="Hugenholtz P."/>
            <person name="Woyke T."/>
            <person name="Wu D."/>
            <person name="Gronow S."/>
            <person name="Wellnitz S."/>
            <person name="Brambilla E."/>
            <person name="Klenk H.-P."/>
            <person name="Eisen J.A."/>
        </authorList>
    </citation>
    <scope>NUCLEOTIDE SEQUENCE [LARGE SCALE GENOMIC DNA]</scope>
    <source>
        <strain evidence="6">DSM 12168 / CIP 105900 / DD5/3</strain>
    </source>
</reference>
<dbReference type="KEGG" id="tbe:Trebr_0394"/>
<proteinExistence type="predicted"/>
<dbReference type="OrthoDB" id="9776746at2"/>
<evidence type="ECO:0000313" key="5">
    <source>
        <dbReference type="EMBL" id="AEE15841.1"/>
    </source>
</evidence>
<dbReference type="Proteomes" id="UP000006546">
    <property type="component" value="Chromosome"/>
</dbReference>
<dbReference type="SUPFAM" id="SSF46785">
    <property type="entry name" value="Winged helix' DNA-binding domain"/>
    <property type="match status" value="1"/>
</dbReference>
<dbReference type="Pfam" id="PF13545">
    <property type="entry name" value="HTH_Crp_2"/>
    <property type="match status" value="1"/>
</dbReference>
<protein>
    <submittedName>
        <fullName evidence="5">Transcriptional regulator, Crp/Fnr family</fullName>
    </submittedName>
</protein>
<evidence type="ECO:0000256" key="2">
    <source>
        <dbReference type="ARBA" id="ARBA00023125"/>
    </source>
</evidence>
<organism evidence="5 6">
    <name type="scientific">Treponema brennaborense (strain DSM 12168 / CIP 105900 / DD5/3)</name>
    <dbReference type="NCBI Taxonomy" id="906968"/>
    <lineage>
        <taxon>Bacteria</taxon>
        <taxon>Pseudomonadati</taxon>
        <taxon>Spirochaetota</taxon>
        <taxon>Spirochaetia</taxon>
        <taxon>Spirochaetales</taxon>
        <taxon>Treponemataceae</taxon>
        <taxon>Treponema</taxon>
    </lineage>
</organism>
<dbReference type="AlphaFoldDB" id="F4LNI7"/>
<dbReference type="eggNOG" id="COG0664">
    <property type="taxonomic scope" value="Bacteria"/>
</dbReference>
<name>F4LNI7_TREBD</name>
<evidence type="ECO:0000313" key="6">
    <source>
        <dbReference type="Proteomes" id="UP000006546"/>
    </source>
</evidence>
<keyword evidence="6" id="KW-1185">Reference proteome</keyword>
<evidence type="ECO:0000256" key="3">
    <source>
        <dbReference type="ARBA" id="ARBA00023163"/>
    </source>
</evidence>
<dbReference type="InterPro" id="IPR036390">
    <property type="entry name" value="WH_DNA-bd_sf"/>
</dbReference>
<evidence type="ECO:0000259" key="4">
    <source>
        <dbReference type="PROSITE" id="PS51063"/>
    </source>
</evidence>
<dbReference type="RefSeq" id="WP_013757560.1">
    <property type="nucleotide sequence ID" value="NC_015500.1"/>
</dbReference>
<feature type="domain" description="HTH crp-type" evidence="4">
    <location>
        <begin position="152"/>
        <end position="218"/>
    </location>
</feature>
<dbReference type="EMBL" id="CP002696">
    <property type="protein sequence ID" value="AEE15841.1"/>
    <property type="molecule type" value="Genomic_DNA"/>
</dbReference>
<dbReference type="GO" id="GO:0005829">
    <property type="term" value="C:cytosol"/>
    <property type="evidence" value="ECO:0007669"/>
    <property type="project" value="TreeGrafter"/>
</dbReference>
<dbReference type="SMART" id="SM00419">
    <property type="entry name" value="HTH_CRP"/>
    <property type="match status" value="1"/>
</dbReference>
<dbReference type="GO" id="GO:0003677">
    <property type="term" value="F:DNA binding"/>
    <property type="evidence" value="ECO:0007669"/>
    <property type="project" value="UniProtKB-KW"/>
</dbReference>
<dbReference type="InterPro" id="IPR014710">
    <property type="entry name" value="RmlC-like_jellyroll"/>
</dbReference>
<keyword evidence="3" id="KW-0804">Transcription</keyword>
<dbReference type="Gene3D" id="2.60.120.10">
    <property type="entry name" value="Jelly Rolls"/>
    <property type="match status" value="1"/>
</dbReference>